<dbReference type="KEGG" id="micc:AUP74_01140"/>
<proteinExistence type="predicted"/>
<evidence type="ECO:0000313" key="2">
    <source>
        <dbReference type="Proteomes" id="UP000095672"/>
    </source>
</evidence>
<dbReference type="RefSeq" id="WP_069946722.1">
    <property type="nucleotide sequence ID" value="NZ_CP014143.1"/>
</dbReference>
<sequence>MQTTHLIATRRLLLILCALFLVACSSAGIEHYQDKQPRMVPEEFFRGPLTAHGVLKDRNGTVTRRFNADLQGSWNGGVGLLAERFLFDDGEVQFRNWQLIPTASDTPGVRTYIGRAEDVVGDAEVEVSGNAMFIRYVLEVPYKGDTIEINVDDRMYLISDRVLINESKLSKLGIPVGEIVLTIIRGEGKQLSRNAK</sequence>
<reference evidence="2" key="1">
    <citation type="submission" date="2016-01" db="EMBL/GenBank/DDBJ databases">
        <title>Complete genome sequence of Microbulbifer sp. CCB-MM1, a halophile isolated from Matang Mangrove Forest, Perak.</title>
        <authorList>
            <person name="Moh T.H."/>
            <person name="Dinesh B."/>
            <person name="Lau N.-S."/>
            <person name="Go F."/>
            <person name="Alexander Chong S.-C."/>
        </authorList>
    </citation>
    <scope>NUCLEOTIDE SEQUENCE [LARGE SCALE GENOMIC DNA]</scope>
    <source>
        <strain evidence="2">CCB-MM1</strain>
    </source>
</reference>
<dbReference type="Pfam" id="PF12915">
    <property type="entry name" value="DUF3833"/>
    <property type="match status" value="1"/>
</dbReference>
<organism evidence="1 2">
    <name type="scientific">Microbulbifer aggregans</name>
    <dbReference type="NCBI Taxonomy" id="1769779"/>
    <lineage>
        <taxon>Bacteria</taxon>
        <taxon>Pseudomonadati</taxon>
        <taxon>Pseudomonadota</taxon>
        <taxon>Gammaproteobacteria</taxon>
        <taxon>Cellvibrionales</taxon>
        <taxon>Microbulbiferaceae</taxon>
        <taxon>Microbulbifer</taxon>
    </lineage>
</organism>
<accession>A0A1C9W633</accession>
<dbReference type="Proteomes" id="UP000095672">
    <property type="component" value="Chromosome"/>
</dbReference>
<dbReference type="STRING" id="1769779.AUP74_01140"/>
<dbReference type="AlphaFoldDB" id="A0A1C9W633"/>
<evidence type="ECO:0000313" key="1">
    <source>
        <dbReference type="EMBL" id="AOS96602.1"/>
    </source>
</evidence>
<name>A0A1C9W633_9GAMM</name>
<dbReference type="EMBL" id="CP014143">
    <property type="protein sequence ID" value="AOS96602.1"/>
    <property type="molecule type" value="Genomic_DNA"/>
</dbReference>
<dbReference type="OrthoDB" id="5296954at2"/>
<keyword evidence="2" id="KW-1185">Reference proteome</keyword>
<evidence type="ECO:0008006" key="3">
    <source>
        <dbReference type="Google" id="ProtNLM"/>
    </source>
</evidence>
<protein>
    <recommendedName>
        <fullName evidence="3">Lipoprotein</fullName>
    </recommendedName>
</protein>
<gene>
    <name evidence="1" type="ORF">AUP74_01140</name>
</gene>
<dbReference type="InterPro" id="IPR024409">
    <property type="entry name" value="DUF3833"/>
</dbReference>